<dbReference type="AlphaFoldDB" id="A0A3D2SF34"/>
<evidence type="ECO:0000313" key="5">
    <source>
        <dbReference type="Proteomes" id="UP000263098"/>
    </source>
</evidence>
<dbReference type="InterPro" id="IPR010998">
    <property type="entry name" value="Integrase_recombinase_N"/>
</dbReference>
<proteinExistence type="predicted"/>
<dbReference type="InterPro" id="IPR025269">
    <property type="entry name" value="SAM-like_dom"/>
</dbReference>
<reference evidence="4 5" key="1">
    <citation type="journal article" date="2018" name="Nat. Biotechnol.">
        <title>A standardized bacterial taxonomy based on genome phylogeny substantially revises the tree of life.</title>
        <authorList>
            <person name="Parks D.H."/>
            <person name="Chuvochina M."/>
            <person name="Waite D.W."/>
            <person name="Rinke C."/>
            <person name="Skarshewski A."/>
            <person name="Chaumeil P.A."/>
            <person name="Hugenholtz P."/>
        </authorList>
    </citation>
    <scope>NUCLEOTIDE SEQUENCE [LARGE SCALE GENOMIC DNA]</scope>
    <source>
        <strain evidence="4">UBA9667</strain>
    </source>
</reference>
<protein>
    <recommendedName>
        <fullName evidence="3">Phage integrase SAM-like domain-containing protein</fullName>
    </recommendedName>
</protein>
<dbReference type="InterPro" id="IPR013762">
    <property type="entry name" value="Integrase-like_cat_sf"/>
</dbReference>
<dbReference type="SUPFAM" id="SSF56349">
    <property type="entry name" value="DNA breaking-rejoining enzymes"/>
    <property type="match status" value="1"/>
</dbReference>
<comment type="caution">
    <text evidence="4">The sequence shown here is derived from an EMBL/GenBank/DDBJ whole genome shotgun (WGS) entry which is preliminary data.</text>
</comment>
<evidence type="ECO:0000313" key="4">
    <source>
        <dbReference type="EMBL" id="HCK24198.1"/>
    </source>
</evidence>
<evidence type="ECO:0000256" key="1">
    <source>
        <dbReference type="ARBA" id="ARBA00023125"/>
    </source>
</evidence>
<keyword evidence="2" id="KW-0233">DNA recombination</keyword>
<keyword evidence="1" id="KW-0238">DNA-binding</keyword>
<name>A0A3D2SF34_9BACE</name>
<dbReference type="Pfam" id="PF13102">
    <property type="entry name" value="Phage_int_SAM_5"/>
    <property type="match status" value="1"/>
</dbReference>
<evidence type="ECO:0000259" key="3">
    <source>
        <dbReference type="Pfam" id="PF13102"/>
    </source>
</evidence>
<dbReference type="GO" id="GO:0015074">
    <property type="term" value="P:DNA integration"/>
    <property type="evidence" value="ECO:0007669"/>
    <property type="project" value="InterPro"/>
</dbReference>
<sequence length="391" mass="45231">MTTLKTAVVPAKQLKSGKHKIRIAVGHKKQTRYLVTRFIIDDLSQFRDGQVVNDLEAPAINSKLRNLLNEYQDALDKINTDAYTCGQIVEYLSRFKRTSSTFNSVAKEMISEMKEEGRKGTAGLYELTLRYFNECTYGKMMLDMIVPKTIKDFDLFLNKEKGLNATTRGIHMAHVKAIINSAIRDKIVSYETHPFEYYVKPAPEVRELDISVEEFKKIRDSDFPEKSLRVARDVFLLSYYLGGINLIDLMNINFKNATTIEYIREKSKNTKRGEKKISLSIPPEAQPIIKTWIGRNGKLNFGYKLSYSNFRNYVTKELQRLADRLELNKHVVYYSARKSLVQHGFELGIPLEVLEYCIGQSVKKNRPIFNYVKIMRKHADEAIRKILDSIK</sequence>
<evidence type="ECO:0000256" key="2">
    <source>
        <dbReference type="ARBA" id="ARBA00023172"/>
    </source>
</evidence>
<feature type="domain" description="Phage integrase SAM-like" evidence="3">
    <location>
        <begin position="101"/>
        <end position="192"/>
    </location>
</feature>
<accession>A0A3D2SF34</accession>
<dbReference type="Gene3D" id="1.10.443.10">
    <property type="entry name" value="Intergrase catalytic core"/>
    <property type="match status" value="1"/>
</dbReference>
<gene>
    <name evidence="4" type="ORF">DHW31_05310</name>
</gene>
<dbReference type="Proteomes" id="UP000263098">
    <property type="component" value="Unassembled WGS sequence"/>
</dbReference>
<dbReference type="GO" id="GO:0003677">
    <property type="term" value="F:DNA binding"/>
    <property type="evidence" value="ECO:0007669"/>
    <property type="project" value="UniProtKB-KW"/>
</dbReference>
<organism evidence="4 5">
    <name type="scientific">Bacteroides graminisolvens</name>
    <dbReference type="NCBI Taxonomy" id="477666"/>
    <lineage>
        <taxon>Bacteria</taxon>
        <taxon>Pseudomonadati</taxon>
        <taxon>Bacteroidota</taxon>
        <taxon>Bacteroidia</taxon>
        <taxon>Bacteroidales</taxon>
        <taxon>Bacteroidaceae</taxon>
        <taxon>Bacteroides</taxon>
    </lineage>
</organism>
<dbReference type="EMBL" id="DPVG01000193">
    <property type="protein sequence ID" value="HCK24198.1"/>
    <property type="molecule type" value="Genomic_DNA"/>
</dbReference>
<dbReference type="GO" id="GO:0006310">
    <property type="term" value="P:DNA recombination"/>
    <property type="evidence" value="ECO:0007669"/>
    <property type="project" value="UniProtKB-KW"/>
</dbReference>
<dbReference type="InterPro" id="IPR011010">
    <property type="entry name" value="DNA_brk_join_enz"/>
</dbReference>
<dbReference type="Gene3D" id="1.10.150.130">
    <property type="match status" value="1"/>
</dbReference>